<protein>
    <submittedName>
        <fullName evidence="3">Hypothetical membrane protein</fullName>
    </submittedName>
</protein>
<keyword evidence="2" id="KW-0812">Transmembrane</keyword>
<proteinExistence type="predicted"/>
<feature type="compositionally biased region" description="Low complexity" evidence="1">
    <location>
        <begin position="497"/>
        <end position="508"/>
    </location>
</feature>
<feature type="region of interest" description="Disordered" evidence="1">
    <location>
        <begin position="277"/>
        <end position="304"/>
    </location>
</feature>
<dbReference type="InterPro" id="IPR005625">
    <property type="entry name" value="PepSY-ass_TM"/>
</dbReference>
<gene>
    <name evidence="3" type="ordered locus">KRH_05800</name>
</gene>
<organism evidence="3 4">
    <name type="scientific">Kocuria rhizophila (strain ATCC 9341 / DSM 348 / NBRC 103217 / DC2201)</name>
    <dbReference type="NCBI Taxonomy" id="378753"/>
    <lineage>
        <taxon>Bacteria</taxon>
        <taxon>Bacillati</taxon>
        <taxon>Actinomycetota</taxon>
        <taxon>Actinomycetes</taxon>
        <taxon>Micrococcales</taxon>
        <taxon>Micrococcaceae</taxon>
        <taxon>Kocuria</taxon>
    </lineage>
</organism>
<dbReference type="PANTHER" id="PTHR34219:SF1">
    <property type="entry name" value="PEPSY DOMAIN-CONTAINING PROTEIN"/>
    <property type="match status" value="1"/>
</dbReference>
<evidence type="ECO:0000256" key="2">
    <source>
        <dbReference type="SAM" id="Phobius"/>
    </source>
</evidence>
<dbReference type="AlphaFoldDB" id="B2GIH8"/>
<evidence type="ECO:0000313" key="4">
    <source>
        <dbReference type="Proteomes" id="UP000008838"/>
    </source>
</evidence>
<dbReference type="Pfam" id="PF03929">
    <property type="entry name" value="PepSY_TM"/>
    <property type="match status" value="1"/>
</dbReference>
<reference evidence="3 4" key="1">
    <citation type="journal article" date="2008" name="J. Bacteriol.">
        <title>Complete genome sequence of the soil actinomycete Kocuria rhizophila.</title>
        <authorList>
            <person name="Takarada H."/>
            <person name="Sekine M."/>
            <person name="Kosugi H."/>
            <person name="Matsuo Y."/>
            <person name="Fujisawa T."/>
            <person name="Omata S."/>
            <person name="Kishi E."/>
            <person name="Shimizu A."/>
            <person name="Tsukatani N."/>
            <person name="Tanikawa S."/>
            <person name="Fujita N."/>
            <person name="Harayama S."/>
        </authorList>
    </citation>
    <scope>NUCLEOTIDE SEQUENCE [LARGE SCALE GENOMIC DNA]</scope>
    <source>
        <strain evidence="4">ATCC 9341 / DSM 348 / NBRC 103217 / DC2201</strain>
    </source>
</reference>
<feature type="transmembrane region" description="Helical" evidence="2">
    <location>
        <begin position="184"/>
        <end position="202"/>
    </location>
</feature>
<keyword evidence="2" id="KW-1133">Transmembrane helix</keyword>
<evidence type="ECO:0000313" key="3">
    <source>
        <dbReference type="EMBL" id="BAG28927.1"/>
    </source>
</evidence>
<dbReference type="HOGENOM" id="CLU_031962_3_1_11"/>
<dbReference type="eggNOG" id="COG3182">
    <property type="taxonomic scope" value="Bacteria"/>
</dbReference>
<feature type="transmembrane region" description="Helical" evidence="2">
    <location>
        <begin position="438"/>
        <end position="457"/>
    </location>
</feature>
<feature type="transmembrane region" description="Helical" evidence="2">
    <location>
        <begin position="238"/>
        <end position="258"/>
    </location>
</feature>
<dbReference type="EMBL" id="AP009152">
    <property type="protein sequence ID" value="BAG28927.1"/>
    <property type="molecule type" value="Genomic_DNA"/>
</dbReference>
<dbReference type="PANTHER" id="PTHR34219">
    <property type="entry name" value="IRON-REGULATED INNER MEMBRANE PROTEIN-RELATED"/>
    <property type="match status" value="1"/>
</dbReference>
<dbReference type="Proteomes" id="UP000008838">
    <property type="component" value="Chromosome"/>
</dbReference>
<evidence type="ECO:0000256" key="1">
    <source>
        <dbReference type="SAM" id="MobiDB-lite"/>
    </source>
</evidence>
<feature type="region of interest" description="Disordered" evidence="1">
    <location>
        <begin position="489"/>
        <end position="517"/>
    </location>
</feature>
<dbReference type="STRING" id="378753.KRH_05800"/>
<accession>B2GIH8</accession>
<feature type="transmembrane region" description="Helical" evidence="2">
    <location>
        <begin position="397"/>
        <end position="417"/>
    </location>
</feature>
<keyword evidence="4" id="KW-1185">Reference proteome</keyword>
<sequence>MSFRPVIERYFTMSTSLDAPSSERARTGSHPTAPWLLPLLRRLHFYAGLFVGPFLVVAALTGALYVFTPQLEREVYAEALTGTTAAQPLTLDQQVAAARRTTGTEESPVNVRPASEGGTTRVMFADPALERGESRAVFVDPGTGRVTGEMTVYATSGALPLRTTIDRLHRDLLLGETGRLYSELAASWLGVLALSGVVLVVLHRRRVARGRRARVALVPRSGEANAYRRTRSWHTATGVWLAVGLLFLSASGLTWSAYAGENVSQLRTALGWTTPKVSTELGGGSSAPGDEHAEHHGHGHRAAAGPGSFDAVLATARGAGLDADVVEIKPPAAEGAAWTVAENVRSWPTQVDSVAVDPQRPTVTDHVRFSEWGLPAKLTQWAIAAHMGLLFGLANQLVLLGLALAVVVLVVSGYTMWWRRRPTRAPGVAFALLPPRGALRAAPAWVWALVGLGALAVGLFLPVLGLSLLCFLAVDLLVGLRARRRPAGWEPTGTSNAGATPAQGGTAPDDTVRSTSH</sequence>
<feature type="transmembrane region" description="Helical" evidence="2">
    <location>
        <begin position="45"/>
        <end position="67"/>
    </location>
</feature>
<keyword evidence="2" id="KW-0472">Membrane</keyword>
<name>B2GIH8_KOCRD</name>
<dbReference type="KEGG" id="krh:KRH_05800"/>